<evidence type="ECO:0000313" key="2">
    <source>
        <dbReference type="EMBL" id="KZS39689.1"/>
    </source>
</evidence>
<keyword evidence="1" id="KW-1133">Transmembrane helix</keyword>
<feature type="transmembrane region" description="Helical" evidence="1">
    <location>
        <begin position="122"/>
        <end position="142"/>
    </location>
</feature>
<comment type="caution">
    <text evidence="2">The sequence shown here is derived from an EMBL/GenBank/DDBJ whole genome shotgun (WGS) entry which is preliminary data.</text>
</comment>
<sequence length="216" mass="25132">MNKELFFIIGNISSLVIIVPIVFAILKYNRLNKVQVSLGYILILVFIVELITNIFWHKKINNLPIFHFYAIFEFLLIVNIYKSALSGLFSKGVFIILAIGFTAFAIINMFFFQNIFEFNSNVTTVMGVLVVFFALSYFYKLLKEVRYSALETNPMFWINSGFLIYFSSNLILFFINNNLFKEASEASYMVWGLHAIVNIILILFYTIAIWVKPKEQ</sequence>
<keyword evidence="1" id="KW-0472">Membrane</keyword>
<keyword evidence="1" id="KW-0812">Transmembrane</keyword>
<proteinExistence type="predicted"/>
<feature type="transmembrane region" description="Helical" evidence="1">
    <location>
        <begin position="6"/>
        <end position="26"/>
    </location>
</feature>
<feature type="transmembrane region" description="Helical" evidence="1">
    <location>
        <begin position="93"/>
        <end position="116"/>
    </location>
</feature>
<dbReference type="Proteomes" id="UP000076715">
    <property type="component" value="Unassembled WGS sequence"/>
</dbReference>
<feature type="transmembrane region" description="Helical" evidence="1">
    <location>
        <begin position="38"/>
        <end position="57"/>
    </location>
</feature>
<gene>
    <name evidence="2" type="ORF">AWE51_08540</name>
</gene>
<evidence type="ECO:0000313" key="3">
    <source>
        <dbReference type="Proteomes" id="UP000076715"/>
    </source>
</evidence>
<protein>
    <submittedName>
        <fullName evidence="2">Uncharacterized protein</fullName>
    </submittedName>
</protein>
<dbReference type="OrthoDB" id="651989at2"/>
<name>A0A162ZB96_9FLAO</name>
<organism evidence="2 3">
    <name type="scientific">Aquimarina aggregata</name>
    <dbReference type="NCBI Taxonomy" id="1642818"/>
    <lineage>
        <taxon>Bacteria</taxon>
        <taxon>Pseudomonadati</taxon>
        <taxon>Bacteroidota</taxon>
        <taxon>Flavobacteriia</taxon>
        <taxon>Flavobacteriales</taxon>
        <taxon>Flavobacteriaceae</taxon>
        <taxon>Aquimarina</taxon>
    </lineage>
</organism>
<keyword evidence="3" id="KW-1185">Reference proteome</keyword>
<reference evidence="2 3" key="1">
    <citation type="submission" date="2016-01" db="EMBL/GenBank/DDBJ databases">
        <title>The draft genome sequence of Aquimarina sp. RZW4-3-2.</title>
        <authorList>
            <person name="Wang Y."/>
        </authorList>
    </citation>
    <scope>NUCLEOTIDE SEQUENCE [LARGE SCALE GENOMIC DNA]</scope>
    <source>
        <strain evidence="2 3">RZW4-3-2</strain>
    </source>
</reference>
<evidence type="ECO:0000256" key="1">
    <source>
        <dbReference type="SAM" id="Phobius"/>
    </source>
</evidence>
<feature type="transmembrane region" description="Helical" evidence="1">
    <location>
        <begin position="63"/>
        <end position="81"/>
    </location>
</feature>
<dbReference type="EMBL" id="LQRT01000024">
    <property type="protein sequence ID" value="KZS39689.1"/>
    <property type="molecule type" value="Genomic_DNA"/>
</dbReference>
<dbReference type="RefSeq" id="WP_066315415.1">
    <property type="nucleotide sequence ID" value="NZ_CANLSS010000009.1"/>
</dbReference>
<accession>A0A162ZB96</accession>
<dbReference type="AlphaFoldDB" id="A0A162ZB96"/>
<feature type="transmembrane region" description="Helical" evidence="1">
    <location>
        <begin position="188"/>
        <end position="211"/>
    </location>
</feature>
<feature type="transmembrane region" description="Helical" evidence="1">
    <location>
        <begin position="154"/>
        <end position="176"/>
    </location>
</feature>
<dbReference type="STRING" id="1642818.AWE51_08540"/>